<evidence type="ECO:0000256" key="4">
    <source>
        <dbReference type="ARBA" id="ARBA00023014"/>
    </source>
</evidence>
<dbReference type="PANTHER" id="PTHR43524">
    <property type="entry name" value="RADICAL SAM SUPERFAMILY PROTEIN"/>
    <property type="match status" value="1"/>
</dbReference>
<gene>
    <name evidence="6" type="ORF">ENW73_06945</name>
</gene>
<dbReference type="GO" id="GO:0046872">
    <property type="term" value="F:metal ion binding"/>
    <property type="evidence" value="ECO:0007669"/>
    <property type="project" value="UniProtKB-KW"/>
</dbReference>
<evidence type="ECO:0000259" key="5">
    <source>
        <dbReference type="PROSITE" id="PS51918"/>
    </source>
</evidence>
<dbReference type="Pfam" id="PF04055">
    <property type="entry name" value="Radical_SAM"/>
    <property type="match status" value="1"/>
</dbReference>
<dbReference type="PANTHER" id="PTHR43524:SF1">
    <property type="entry name" value="RADICAL SAM SUPERFAMILY PROTEIN"/>
    <property type="match status" value="1"/>
</dbReference>
<dbReference type="SUPFAM" id="SSF102114">
    <property type="entry name" value="Radical SAM enzymes"/>
    <property type="match status" value="1"/>
</dbReference>
<accession>A0A7C6AAL3</accession>
<dbReference type="CDD" id="cd01335">
    <property type="entry name" value="Radical_SAM"/>
    <property type="match status" value="1"/>
</dbReference>
<evidence type="ECO:0000313" key="6">
    <source>
        <dbReference type="EMBL" id="HHS52584.1"/>
    </source>
</evidence>
<dbReference type="InterPro" id="IPR013785">
    <property type="entry name" value="Aldolase_TIM"/>
</dbReference>
<evidence type="ECO:0000256" key="3">
    <source>
        <dbReference type="ARBA" id="ARBA00023004"/>
    </source>
</evidence>
<organism evidence="6">
    <name type="scientific">candidate division WOR-3 bacterium</name>
    <dbReference type="NCBI Taxonomy" id="2052148"/>
    <lineage>
        <taxon>Bacteria</taxon>
        <taxon>Bacteria division WOR-3</taxon>
    </lineage>
</organism>
<keyword evidence="2" id="KW-0479">Metal-binding</keyword>
<name>A0A7C6AAL3_UNCW3</name>
<proteinExistence type="predicted"/>
<comment type="caution">
    <text evidence="6">The sequence shown here is derived from an EMBL/GenBank/DDBJ whole genome shotgun (WGS) entry which is preliminary data.</text>
</comment>
<reference evidence="6" key="1">
    <citation type="journal article" date="2020" name="mSystems">
        <title>Genome- and Community-Level Interaction Insights into Carbon Utilization and Element Cycling Functions of Hydrothermarchaeota in Hydrothermal Sediment.</title>
        <authorList>
            <person name="Zhou Z."/>
            <person name="Liu Y."/>
            <person name="Xu W."/>
            <person name="Pan J."/>
            <person name="Luo Z.H."/>
            <person name="Li M."/>
        </authorList>
    </citation>
    <scope>NUCLEOTIDE SEQUENCE [LARGE SCALE GENOMIC DNA]</scope>
    <source>
        <strain evidence="6">SpSt-876</strain>
    </source>
</reference>
<dbReference type="InterPro" id="IPR007197">
    <property type="entry name" value="rSAM"/>
</dbReference>
<sequence>MAKKPITSRLLIKITLWLVRHRQKSFMLFSVIDAICQQLLRFWRRGPYPRLRQDGYFMLRALLFSSLRVRISEKTLQCLAQNIMSGTNKISSGAPGFLVLSPGKRCNLRCPDCYANSASENNILDFAVLNRIVTEAKEFWGVRFFVISGGEPFIYRSQGKGILDLAKAHPDSLFLVYTNGTLITEAVAKELAALANITPAISVEGMQKNTDARRGNGTFEKILQAMANLRAAQVPFGLSLTATRYNIPEILSDHFLDFFFNQQDAAYAWLFHYMPMGRNPNPDAMPTPEQRIWLWQRTWQIIKEKKIMIADFWNHGTVSQGCLSAGRSGGYFHIDWNGDITPCVFFPYASANINEIYQNGGNLNDVLATPLFRSIRQWQEDYGYQKRVLTDETDWLRPCPIRDHYEAAYRIIKQCNPKTTDSSPQGALTDWNYYNQMADYSQKLQKTINKIWQEEYLSN</sequence>
<keyword evidence="3" id="KW-0408">Iron</keyword>
<keyword evidence="4" id="KW-0411">Iron-sulfur</keyword>
<dbReference type="SFLD" id="SFLDG01386">
    <property type="entry name" value="main_SPASM_domain-containing"/>
    <property type="match status" value="1"/>
</dbReference>
<feature type="domain" description="Radical SAM core" evidence="5">
    <location>
        <begin position="90"/>
        <end position="310"/>
    </location>
</feature>
<dbReference type="PROSITE" id="PS51918">
    <property type="entry name" value="RADICAL_SAM"/>
    <property type="match status" value="1"/>
</dbReference>
<dbReference type="Gene3D" id="3.20.20.70">
    <property type="entry name" value="Aldolase class I"/>
    <property type="match status" value="1"/>
</dbReference>
<protein>
    <submittedName>
        <fullName evidence="6">Radical SAM protein</fullName>
    </submittedName>
</protein>
<dbReference type="SFLD" id="SFLDG01067">
    <property type="entry name" value="SPASM/twitch_domain_containing"/>
    <property type="match status" value="1"/>
</dbReference>
<evidence type="ECO:0000256" key="2">
    <source>
        <dbReference type="ARBA" id="ARBA00022723"/>
    </source>
</evidence>
<dbReference type="SFLD" id="SFLDS00029">
    <property type="entry name" value="Radical_SAM"/>
    <property type="match status" value="1"/>
</dbReference>
<evidence type="ECO:0000256" key="1">
    <source>
        <dbReference type="ARBA" id="ARBA00022691"/>
    </source>
</evidence>
<dbReference type="EMBL" id="DTLI01000165">
    <property type="protein sequence ID" value="HHS52584.1"/>
    <property type="molecule type" value="Genomic_DNA"/>
</dbReference>
<dbReference type="GO" id="GO:0003824">
    <property type="term" value="F:catalytic activity"/>
    <property type="evidence" value="ECO:0007669"/>
    <property type="project" value="InterPro"/>
</dbReference>
<dbReference type="InterPro" id="IPR058240">
    <property type="entry name" value="rSAM_sf"/>
</dbReference>
<dbReference type="GO" id="GO:0051536">
    <property type="term" value="F:iron-sulfur cluster binding"/>
    <property type="evidence" value="ECO:0007669"/>
    <property type="project" value="UniProtKB-KW"/>
</dbReference>
<keyword evidence="1" id="KW-0949">S-adenosyl-L-methionine</keyword>
<dbReference type="AlphaFoldDB" id="A0A7C6AAL3"/>